<feature type="transmembrane region" description="Helical" evidence="12">
    <location>
        <begin position="107"/>
        <end position="128"/>
    </location>
</feature>
<evidence type="ECO:0000256" key="3">
    <source>
        <dbReference type="ARBA" id="ARBA00022516"/>
    </source>
</evidence>
<comment type="subcellular location">
    <subcellularLocation>
        <location evidence="1 12">Endoplasmic reticulum membrane</location>
        <topology evidence="1 12">Multi-pass membrane protein</topology>
    </subcellularLocation>
</comment>
<comment type="function">
    <text evidence="12">Catalyzes a base-exchange reaction in which the polar head group of phosphatidylethanolamine (PE) is replaced by L-serine.</text>
</comment>
<evidence type="ECO:0000256" key="13">
    <source>
        <dbReference type="SAM" id="MobiDB-lite"/>
    </source>
</evidence>
<comment type="similarity">
    <text evidence="12">Belongs to the CDP-alcohol phosphatidyltransferase class-I family.</text>
</comment>
<dbReference type="EC" id="2.7.8.8" evidence="12"/>
<dbReference type="GO" id="GO:0006659">
    <property type="term" value="P:phosphatidylserine biosynthetic process"/>
    <property type="evidence" value="ECO:0007669"/>
    <property type="project" value="UniProtKB-UniRule"/>
</dbReference>
<evidence type="ECO:0000313" key="14">
    <source>
        <dbReference type="EMBL" id="SZX68076.1"/>
    </source>
</evidence>
<dbReference type="GO" id="GO:0106245">
    <property type="term" value="F:L-serine-phosphatidylethanolamine phosphatidyltransferase activity"/>
    <property type="evidence" value="ECO:0007669"/>
    <property type="project" value="InterPro"/>
</dbReference>
<keyword evidence="4 12" id="KW-0808">Transferase</keyword>
<reference evidence="14 15" key="1">
    <citation type="submission" date="2016-10" db="EMBL/GenBank/DDBJ databases">
        <authorList>
            <person name="Cai Z."/>
        </authorList>
    </citation>
    <scope>NUCLEOTIDE SEQUENCE [LARGE SCALE GENOMIC DNA]</scope>
</reference>
<keyword evidence="3 12" id="KW-0444">Lipid biosynthesis</keyword>
<dbReference type="STRING" id="3088.A0A383VUJ3"/>
<sequence length="470" mass="52172">MVTAAERQQQHGGKVVIRLNHNHRREAFEKLDPCTAFLYAPYTVSALLAGLALLAYYGDVLGWKASASAAGSSEHNAAAGLWAAVLVFLGYSVVQGPRTSMVRPHPALWRLVHGAAVLYVLLLVWLLFQTAQDARQFMKHLDPSLGVEVTYRDYGSACALWHPGSGSWDWSNVVSALDVFVLAHSLGWWGKALLIRNTPLLWAYSIGFELLEATFAHMLPNFNECWWDSWLLDVALCNSLGIYAGMATVHWLDCKYKNYNWQGLSELHGLVPRASRGLAQLLPYSWSKLDWSIASSPKRCLQSLLVVACFLTVEVNSFFLKFALWIHPPQHTLVWGRLLLWTLVGAPAVREYYEFIQGEGGTAGYALAGASGAAGGGVVFHKLGTFAWVAAAMLALETMLAIKFGRGLYPKPWPHAVLASWAVAVVVAVTLLAVWQLRLWRRHRGKAASATAQQQHQQQQHRQNDHVKQQ</sequence>
<dbReference type="UniPathway" id="UPA00558">
    <property type="reaction ID" value="UER00615"/>
</dbReference>
<evidence type="ECO:0000256" key="8">
    <source>
        <dbReference type="ARBA" id="ARBA00023098"/>
    </source>
</evidence>
<keyword evidence="10 12" id="KW-0594">Phospholipid biosynthesis</keyword>
<feature type="transmembrane region" description="Helical" evidence="12">
    <location>
        <begin position="416"/>
        <end position="435"/>
    </location>
</feature>
<dbReference type="Proteomes" id="UP000256970">
    <property type="component" value="Unassembled WGS sequence"/>
</dbReference>
<accession>A0A383VUJ3</accession>
<name>A0A383VUJ3_TETOB</name>
<protein>
    <recommendedName>
        <fullName evidence="12">CDP-diacylglycerol--serine O-phosphatidyltransferase</fullName>
        <ecNumber evidence="12">2.7.8.8</ecNumber>
    </recommendedName>
    <alternativeName>
        <fullName evidence="12">Phosphatidylserine synthase</fullName>
    </alternativeName>
</protein>
<dbReference type="AlphaFoldDB" id="A0A383VUJ3"/>
<dbReference type="GO" id="GO:0005789">
    <property type="term" value="C:endoplasmic reticulum membrane"/>
    <property type="evidence" value="ECO:0007669"/>
    <property type="project" value="UniProtKB-SubCell"/>
</dbReference>
<evidence type="ECO:0000256" key="1">
    <source>
        <dbReference type="ARBA" id="ARBA00004477"/>
    </source>
</evidence>
<keyword evidence="8 12" id="KW-0443">Lipid metabolism</keyword>
<comment type="pathway">
    <text evidence="12">Phospholipid metabolism; phosphatidylethanolamine biosynthesis; phosphatidylethanolamine from CDP-diacylglycerol: step 1/2.</text>
</comment>
<comment type="pathway">
    <text evidence="2">Lipid metabolism.</text>
</comment>
<evidence type="ECO:0000256" key="10">
    <source>
        <dbReference type="ARBA" id="ARBA00023209"/>
    </source>
</evidence>
<dbReference type="EMBL" id="FNXT01000835">
    <property type="protein sequence ID" value="SZX68076.1"/>
    <property type="molecule type" value="Genomic_DNA"/>
</dbReference>
<keyword evidence="11 12" id="KW-1208">Phospholipid metabolism</keyword>
<proteinExistence type="inferred from homology"/>
<dbReference type="GO" id="GO:0006646">
    <property type="term" value="P:phosphatidylethanolamine biosynthetic process"/>
    <property type="evidence" value="ECO:0007669"/>
    <property type="project" value="UniProtKB-UniPathway"/>
</dbReference>
<dbReference type="InterPro" id="IPR004277">
    <property type="entry name" value="PSS"/>
</dbReference>
<comment type="catalytic activity">
    <reaction evidence="12">
        <text>a CDP-1,2-diacyl-sn-glycerol + L-serine = a 1,2-diacyl-sn-glycero-3-phospho-L-serine + CMP + H(+)</text>
        <dbReference type="Rhea" id="RHEA:16913"/>
        <dbReference type="ChEBI" id="CHEBI:15378"/>
        <dbReference type="ChEBI" id="CHEBI:33384"/>
        <dbReference type="ChEBI" id="CHEBI:57262"/>
        <dbReference type="ChEBI" id="CHEBI:58332"/>
        <dbReference type="ChEBI" id="CHEBI:60377"/>
        <dbReference type="EC" id="2.7.8.8"/>
    </reaction>
</comment>
<evidence type="ECO:0000313" key="15">
    <source>
        <dbReference type="Proteomes" id="UP000256970"/>
    </source>
</evidence>
<evidence type="ECO:0000256" key="9">
    <source>
        <dbReference type="ARBA" id="ARBA00023136"/>
    </source>
</evidence>
<keyword evidence="6 12" id="KW-0256">Endoplasmic reticulum</keyword>
<keyword evidence="15" id="KW-1185">Reference proteome</keyword>
<keyword evidence="5 12" id="KW-0812">Transmembrane</keyword>
<keyword evidence="9 12" id="KW-0472">Membrane</keyword>
<evidence type="ECO:0000256" key="4">
    <source>
        <dbReference type="ARBA" id="ARBA00022679"/>
    </source>
</evidence>
<evidence type="ECO:0000256" key="2">
    <source>
        <dbReference type="ARBA" id="ARBA00005189"/>
    </source>
</evidence>
<dbReference type="Pfam" id="PF03034">
    <property type="entry name" value="PSS"/>
    <property type="match status" value="1"/>
</dbReference>
<feature type="transmembrane region" description="Helical" evidence="12">
    <location>
        <begin position="362"/>
        <end position="380"/>
    </location>
</feature>
<evidence type="ECO:0000256" key="6">
    <source>
        <dbReference type="ARBA" id="ARBA00022824"/>
    </source>
</evidence>
<evidence type="ECO:0000256" key="11">
    <source>
        <dbReference type="ARBA" id="ARBA00023264"/>
    </source>
</evidence>
<dbReference type="GO" id="GO:0003882">
    <property type="term" value="F:CDP-diacylglycerol-serine O-phosphatidyltransferase activity"/>
    <property type="evidence" value="ECO:0007669"/>
    <property type="project" value="UniProtKB-UniRule"/>
</dbReference>
<feature type="region of interest" description="Disordered" evidence="13">
    <location>
        <begin position="448"/>
        <end position="470"/>
    </location>
</feature>
<evidence type="ECO:0000256" key="7">
    <source>
        <dbReference type="ARBA" id="ARBA00022989"/>
    </source>
</evidence>
<dbReference type="PANTHER" id="PTHR15362:SF7">
    <property type="entry name" value="PHOSPHATIDYLSERINE SYNTHASE 2"/>
    <property type="match status" value="1"/>
</dbReference>
<feature type="transmembrane region" description="Helical" evidence="12">
    <location>
        <begin position="230"/>
        <end position="252"/>
    </location>
</feature>
<dbReference type="PANTHER" id="PTHR15362">
    <property type="entry name" value="PHOSPHATIDYLINOSITOL SYNTHASE"/>
    <property type="match status" value="1"/>
</dbReference>
<evidence type="ECO:0000256" key="5">
    <source>
        <dbReference type="ARBA" id="ARBA00022692"/>
    </source>
</evidence>
<keyword evidence="7 12" id="KW-1133">Transmembrane helix</keyword>
<gene>
    <name evidence="14" type="ORF">BQ4739_LOCUS8397</name>
</gene>
<feature type="transmembrane region" description="Helical" evidence="12">
    <location>
        <begin position="77"/>
        <end position="95"/>
    </location>
</feature>
<organism evidence="14 15">
    <name type="scientific">Tetradesmus obliquus</name>
    <name type="common">Green alga</name>
    <name type="synonym">Acutodesmus obliquus</name>
    <dbReference type="NCBI Taxonomy" id="3088"/>
    <lineage>
        <taxon>Eukaryota</taxon>
        <taxon>Viridiplantae</taxon>
        <taxon>Chlorophyta</taxon>
        <taxon>core chlorophytes</taxon>
        <taxon>Chlorophyceae</taxon>
        <taxon>CS clade</taxon>
        <taxon>Sphaeropleales</taxon>
        <taxon>Scenedesmaceae</taxon>
        <taxon>Tetradesmus</taxon>
    </lineage>
</organism>
<feature type="transmembrane region" description="Helical" evidence="12">
    <location>
        <begin position="34"/>
        <end position="57"/>
    </location>
</feature>
<evidence type="ECO:0000256" key="12">
    <source>
        <dbReference type="RuleBase" id="RU368094"/>
    </source>
</evidence>
<feature type="transmembrane region" description="Helical" evidence="12">
    <location>
        <begin position="304"/>
        <end position="326"/>
    </location>
</feature>
<feature type="transmembrane region" description="Helical" evidence="12">
    <location>
        <begin position="386"/>
        <end position="404"/>
    </location>
</feature>